<dbReference type="InterPro" id="IPR043502">
    <property type="entry name" value="DNA/RNA_pol_sf"/>
</dbReference>
<evidence type="ECO:0000256" key="6">
    <source>
        <dbReference type="ARBA" id="ARBA00022759"/>
    </source>
</evidence>
<dbReference type="EC" id="3.1.26.4" evidence="2"/>
<evidence type="ECO:0000256" key="4">
    <source>
        <dbReference type="ARBA" id="ARBA00022695"/>
    </source>
</evidence>
<keyword evidence="4" id="KW-0548">Nucleotidyltransferase</keyword>
<dbReference type="Pfam" id="PF00078">
    <property type="entry name" value="RVT_1"/>
    <property type="match status" value="1"/>
</dbReference>
<dbReference type="InterPro" id="IPR043128">
    <property type="entry name" value="Rev_trsase/Diguanyl_cyclase"/>
</dbReference>
<keyword evidence="5" id="KW-0540">Nuclease</keyword>
<dbReference type="PROSITE" id="PS50878">
    <property type="entry name" value="RT_POL"/>
    <property type="match status" value="1"/>
</dbReference>
<dbReference type="Gene3D" id="3.30.70.270">
    <property type="match status" value="2"/>
</dbReference>
<dbReference type="InterPro" id="IPR000477">
    <property type="entry name" value="RT_dom"/>
</dbReference>
<dbReference type="SUPFAM" id="SSF56672">
    <property type="entry name" value="DNA/RNA polymerases"/>
    <property type="match status" value="1"/>
</dbReference>
<feature type="non-terminal residue" evidence="10">
    <location>
        <position position="257"/>
    </location>
</feature>
<feature type="non-terminal residue" evidence="10">
    <location>
        <position position="1"/>
    </location>
</feature>
<dbReference type="GO" id="GO:0035613">
    <property type="term" value="F:RNA stem-loop binding"/>
    <property type="evidence" value="ECO:0007669"/>
    <property type="project" value="TreeGrafter"/>
</dbReference>
<evidence type="ECO:0000256" key="2">
    <source>
        <dbReference type="ARBA" id="ARBA00012180"/>
    </source>
</evidence>
<dbReference type="EMBL" id="KL751870">
    <property type="protein sequence ID" value="KFW88471.1"/>
    <property type="molecule type" value="Genomic_DNA"/>
</dbReference>
<dbReference type="GO" id="GO:0003964">
    <property type="term" value="F:RNA-directed DNA polymerase activity"/>
    <property type="evidence" value="ECO:0007669"/>
    <property type="project" value="UniProtKB-KW"/>
</dbReference>
<dbReference type="AlphaFoldDB" id="A0A093QIU3"/>
<keyword evidence="7" id="KW-0378">Hydrolase</keyword>
<protein>
    <recommendedName>
        <fullName evidence="2">ribonuclease H</fullName>
        <ecNumber evidence="2">3.1.26.4</ecNumber>
    </recommendedName>
</protein>
<evidence type="ECO:0000256" key="3">
    <source>
        <dbReference type="ARBA" id="ARBA00022679"/>
    </source>
</evidence>
<gene>
    <name evidence="10" type="ORF">N305_00220</name>
</gene>
<name>A0A093QIU3_9PASS</name>
<comment type="similarity">
    <text evidence="1">Belongs to the beta type-B retroviral polymerase family. HERV class-II K(HML-2) pol subfamily.</text>
</comment>
<proteinExistence type="inferred from homology"/>
<evidence type="ECO:0000259" key="9">
    <source>
        <dbReference type="PROSITE" id="PS50878"/>
    </source>
</evidence>
<evidence type="ECO:0000256" key="8">
    <source>
        <dbReference type="ARBA" id="ARBA00022918"/>
    </source>
</evidence>
<evidence type="ECO:0000313" key="11">
    <source>
        <dbReference type="Proteomes" id="UP000053258"/>
    </source>
</evidence>
<dbReference type="PANTHER" id="PTHR41694">
    <property type="entry name" value="ENDOGENOUS RETROVIRUS GROUP K MEMBER POL PROTEIN"/>
    <property type="match status" value="1"/>
</dbReference>
<keyword evidence="3" id="KW-0808">Transferase</keyword>
<keyword evidence="11" id="KW-1185">Reference proteome</keyword>
<evidence type="ECO:0000256" key="1">
    <source>
        <dbReference type="ARBA" id="ARBA00010879"/>
    </source>
</evidence>
<evidence type="ECO:0000256" key="5">
    <source>
        <dbReference type="ARBA" id="ARBA00022722"/>
    </source>
</evidence>
<dbReference type="OrthoDB" id="6773263at2759"/>
<evidence type="ECO:0000256" key="7">
    <source>
        <dbReference type="ARBA" id="ARBA00022801"/>
    </source>
</evidence>
<dbReference type="Pfam" id="PF06817">
    <property type="entry name" value="RVT_thumb"/>
    <property type="match status" value="1"/>
</dbReference>
<feature type="domain" description="Reverse transcriptase" evidence="9">
    <location>
        <begin position="19"/>
        <end position="207"/>
    </location>
</feature>
<accession>A0A093QIU3</accession>
<dbReference type="InterPro" id="IPR010661">
    <property type="entry name" value="RVT_thumb"/>
</dbReference>
<dbReference type="PANTHER" id="PTHR41694:SF3">
    <property type="entry name" value="RNA-DIRECTED DNA POLYMERASE-RELATED"/>
    <property type="match status" value="1"/>
</dbReference>
<organism evidence="10 11">
    <name type="scientific">Manacus vitellinus</name>
    <name type="common">golden-collared manakin</name>
    <dbReference type="NCBI Taxonomy" id="328815"/>
    <lineage>
        <taxon>Eukaryota</taxon>
        <taxon>Metazoa</taxon>
        <taxon>Chordata</taxon>
        <taxon>Craniata</taxon>
        <taxon>Vertebrata</taxon>
        <taxon>Euteleostomi</taxon>
        <taxon>Archelosauria</taxon>
        <taxon>Archosauria</taxon>
        <taxon>Dinosauria</taxon>
        <taxon>Saurischia</taxon>
        <taxon>Theropoda</taxon>
        <taxon>Coelurosauria</taxon>
        <taxon>Aves</taxon>
        <taxon>Neognathae</taxon>
        <taxon>Neoaves</taxon>
        <taxon>Telluraves</taxon>
        <taxon>Australaves</taxon>
        <taxon>Passeriformes</taxon>
        <taxon>Pipridae</taxon>
        <taxon>Manacus</taxon>
    </lineage>
</organism>
<dbReference type="Gene3D" id="3.10.10.10">
    <property type="entry name" value="HIV Type 1 Reverse Transcriptase, subunit A, domain 1"/>
    <property type="match status" value="1"/>
</dbReference>
<evidence type="ECO:0000313" key="10">
    <source>
        <dbReference type="EMBL" id="KFW88471.1"/>
    </source>
</evidence>
<dbReference type="Proteomes" id="UP000053258">
    <property type="component" value="Unassembled WGS sequence"/>
</dbReference>
<keyword evidence="6" id="KW-0255">Endonuclease</keyword>
<dbReference type="GO" id="GO:0004523">
    <property type="term" value="F:RNA-DNA hybrid ribonuclease activity"/>
    <property type="evidence" value="ECO:0007669"/>
    <property type="project" value="UniProtKB-EC"/>
</dbReference>
<reference evidence="10 11" key="1">
    <citation type="submission" date="2014-06" db="EMBL/GenBank/DDBJ databases">
        <title>Genome evolution of avian class.</title>
        <authorList>
            <person name="Zhang G."/>
            <person name="Li C."/>
        </authorList>
    </citation>
    <scope>NUCLEOTIDE SEQUENCE [LARGE SCALE GENOMIC DNA]</scope>
    <source>
        <strain evidence="10">BGI_N305</strain>
    </source>
</reference>
<sequence length="257" mass="29372">WPLRGEKLRQIHNLVKEQVDKSRLVPTNTPWNFPIFTIKKSSGKWRLLHDLREANNIIEPMGTLQTGLPSPAMLPADWPLVILDIKDCFFNIYLHPNDTHKFAFSVPALNAAEPSKRLSWLTLPQGMKNSPTICQSVVSNIIEPVRSQFPEAIIFHYMDDLLISASNIDKLTLVHKSVKKTLSNHGLEIAPEKEQKISPWKYLGLIIEERTFRPQAVTLPTKIKTLNDLQSLLGNLNWIRSFFGFSTDFLAPLFQLL</sequence>
<keyword evidence="8" id="KW-0695">RNA-directed DNA polymerase</keyword>